<dbReference type="GO" id="GO:0043565">
    <property type="term" value="F:sequence-specific DNA binding"/>
    <property type="evidence" value="ECO:0007669"/>
    <property type="project" value="TreeGrafter"/>
</dbReference>
<organism evidence="2 3">
    <name type="scientific">Candidatus Buchananbacteria bacterium RIFCSPLOWO2_01_FULL_39_33</name>
    <dbReference type="NCBI Taxonomy" id="1797543"/>
    <lineage>
        <taxon>Bacteria</taxon>
        <taxon>Candidatus Buchananiibacteriota</taxon>
    </lineage>
</organism>
<dbReference type="EMBL" id="MHIM01000011">
    <property type="protein sequence ID" value="OGY52763.1"/>
    <property type="molecule type" value="Genomic_DNA"/>
</dbReference>
<reference evidence="2 3" key="1">
    <citation type="journal article" date="2016" name="Nat. Commun.">
        <title>Thousands of microbial genomes shed light on interconnected biogeochemical processes in an aquifer system.</title>
        <authorList>
            <person name="Anantharaman K."/>
            <person name="Brown C.T."/>
            <person name="Hug L.A."/>
            <person name="Sharon I."/>
            <person name="Castelle C.J."/>
            <person name="Probst A.J."/>
            <person name="Thomas B.C."/>
            <person name="Singh A."/>
            <person name="Wilkins M.J."/>
            <person name="Karaoz U."/>
            <person name="Brodie E.L."/>
            <person name="Williams K.H."/>
            <person name="Hubbard S.S."/>
            <person name="Banfield J.F."/>
        </authorList>
    </citation>
    <scope>NUCLEOTIDE SEQUENCE [LARGE SCALE GENOMIC DNA]</scope>
</reference>
<dbReference type="Proteomes" id="UP000177376">
    <property type="component" value="Unassembled WGS sequence"/>
</dbReference>
<evidence type="ECO:0000313" key="2">
    <source>
        <dbReference type="EMBL" id="OGY52763.1"/>
    </source>
</evidence>
<dbReference type="SUPFAM" id="SSF143422">
    <property type="entry name" value="Transposase IS200-like"/>
    <property type="match status" value="1"/>
</dbReference>
<sequence>MNHNYFKNKYLVNSTRLPSHDYSADGFYFFTICIKNRKCFLGEVKRGIMGLSEIGCMVYKYWYALPRHYPNCILDEIIVMPNHLHAIIKIDNHLDQSRDGACPVSTRHSLSNIVGSLKSACTKHIHQSGHSNFSWQERFYDHIIKLDSESLDKIRWYIKYNPPFWDRDRNNPINIKI</sequence>
<feature type="domain" description="Transposase IS200-like" evidence="1">
    <location>
        <begin position="23"/>
        <end position="161"/>
    </location>
</feature>
<evidence type="ECO:0000259" key="1">
    <source>
        <dbReference type="SMART" id="SM01321"/>
    </source>
</evidence>
<dbReference type="AlphaFoldDB" id="A0A1G1YK95"/>
<dbReference type="SMART" id="SM01321">
    <property type="entry name" value="Y1_Tnp"/>
    <property type="match status" value="1"/>
</dbReference>
<dbReference type="InterPro" id="IPR002686">
    <property type="entry name" value="Transposase_17"/>
</dbReference>
<comment type="caution">
    <text evidence="2">The sequence shown here is derived from an EMBL/GenBank/DDBJ whole genome shotgun (WGS) entry which is preliminary data.</text>
</comment>
<name>A0A1G1YK95_9BACT</name>
<protein>
    <recommendedName>
        <fullName evidence="1">Transposase IS200-like domain-containing protein</fullName>
    </recommendedName>
</protein>
<evidence type="ECO:0000313" key="3">
    <source>
        <dbReference type="Proteomes" id="UP000177376"/>
    </source>
</evidence>
<dbReference type="PANTHER" id="PTHR36966:SF1">
    <property type="entry name" value="REP-ASSOCIATED TYROSINE TRANSPOSASE"/>
    <property type="match status" value="1"/>
</dbReference>
<dbReference type="GO" id="GO:0004803">
    <property type="term" value="F:transposase activity"/>
    <property type="evidence" value="ECO:0007669"/>
    <property type="project" value="InterPro"/>
</dbReference>
<accession>A0A1G1YK95</accession>
<dbReference type="InterPro" id="IPR036515">
    <property type="entry name" value="Transposase_17_sf"/>
</dbReference>
<dbReference type="GO" id="GO:0006313">
    <property type="term" value="P:DNA transposition"/>
    <property type="evidence" value="ECO:0007669"/>
    <property type="project" value="InterPro"/>
</dbReference>
<dbReference type="PANTHER" id="PTHR36966">
    <property type="entry name" value="REP-ASSOCIATED TYROSINE TRANSPOSASE"/>
    <property type="match status" value="1"/>
</dbReference>
<dbReference type="InterPro" id="IPR052715">
    <property type="entry name" value="RAYT_transposase"/>
</dbReference>
<dbReference type="Gene3D" id="3.30.70.1290">
    <property type="entry name" value="Transposase IS200-like"/>
    <property type="match status" value="1"/>
</dbReference>
<proteinExistence type="predicted"/>
<gene>
    <name evidence="2" type="ORF">A3A02_04215</name>
</gene>